<dbReference type="AlphaFoldDB" id="A0A8J3BG07"/>
<keyword evidence="4" id="KW-0472">Membrane</keyword>
<dbReference type="PANTHER" id="PTHR24421">
    <property type="entry name" value="NITRATE/NITRITE SENSOR PROTEIN NARX-RELATED"/>
    <property type="match status" value="1"/>
</dbReference>
<dbReference type="PANTHER" id="PTHR24421:SF61">
    <property type="entry name" value="OXYGEN SENSOR HISTIDINE KINASE NREB"/>
    <property type="match status" value="1"/>
</dbReference>
<gene>
    <name evidence="7" type="ORF">GCM10010123_33850</name>
</gene>
<dbReference type="NCBIfam" id="NF047322">
    <property type="entry name" value="HK_morpho_MacS"/>
    <property type="match status" value="1"/>
</dbReference>
<evidence type="ECO:0000256" key="3">
    <source>
        <dbReference type="ARBA" id="ARBA00023012"/>
    </source>
</evidence>
<dbReference type="GO" id="GO:0016301">
    <property type="term" value="F:kinase activity"/>
    <property type="evidence" value="ECO:0007669"/>
    <property type="project" value="UniProtKB-KW"/>
</dbReference>
<feature type="domain" description="Histidine kinase/HSP90-like ATPase" evidence="5">
    <location>
        <begin position="281"/>
        <end position="375"/>
    </location>
</feature>
<reference evidence="7" key="1">
    <citation type="journal article" date="2014" name="Int. J. Syst. Evol. Microbiol.">
        <title>Complete genome sequence of Corynebacterium casei LMG S-19264T (=DSM 44701T), isolated from a smear-ripened cheese.</title>
        <authorList>
            <consortium name="US DOE Joint Genome Institute (JGI-PGF)"/>
            <person name="Walter F."/>
            <person name="Albersmeier A."/>
            <person name="Kalinowski J."/>
            <person name="Ruckert C."/>
        </authorList>
    </citation>
    <scope>NUCLEOTIDE SEQUENCE</scope>
    <source>
        <strain evidence="7">JCM 3090</strain>
    </source>
</reference>
<feature type="domain" description="DUF5931" evidence="6">
    <location>
        <begin position="13"/>
        <end position="177"/>
    </location>
</feature>
<dbReference type="SUPFAM" id="SSF55874">
    <property type="entry name" value="ATPase domain of HSP90 chaperone/DNA topoisomerase II/histidine kinase"/>
    <property type="match status" value="1"/>
</dbReference>
<reference evidence="7" key="2">
    <citation type="submission" date="2020-09" db="EMBL/GenBank/DDBJ databases">
        <authorList>
            <person name="Sun Q."/>
            <person name="Ohkuma M."/>
        </authorList>
    </citation>
    <scope>NUCLEOTIDE SEQUENCE</scope>
    <source>
        <strain evidence="7">JCM 3090</strain>
    </source>
</reference>
<dbReference type="EMBL" id="BMQB01000007">
    <property type="protein sequence ID" value="GGK01048.1"/>
    <property type="molecule type" value="Genomic_DNA"/>
</dbReference>
<evidence type="ECO:0000313" key="7">
    <source>
        <dbReference type="EMBL" id="GGK01048.1"/>
    </source>
</evidence>
<feature type="transmembrane region" description="Helical" evidence="4">
    <location>
        <begin position="46"/>
        <end position="66"/>
    </location>
</feature>
<feature type="transmembrane region" description="Helical" evidence="4">
    <location>
        <begin position="73"/>
        <end position="95"/>
    </location>
</feature>
<keyword evidence="8" id="KW-1185">Reference proteome</keyword>
<keyword evidence="3" id="KW-0902">Two-component regulatory system</keyword>
<evidence type="ECO:0000259" key="6">
    <source>
        <dbReference type="Pfam" id="PF19354"/>
    </source>
</evidence>
<dbReference type="Pfam" id="PF02518">
    <property type="entry name" value="HATPase_c"/>
    <property type="match status" value="1"/>
</dbReference>
<feature type="transmembrane region" description="Helical" evidence="4">
    <location>
        <begin position="20"/>
        <end position="40"/>
    </location>
</feature>
<comment type="caution">
    <text evidence="7">The sequence shown here is derived from an EMBL/GenBank/DDBJ whole genome shotgun (WGS) entry which is preliminary data.</text>
</comment>
<proteinExistence type="predicted"/>
<dbReference type="Pfam" id="PF19354">
    <property type="entry name" value="DUF5931"/>
    <property type="match status" value="1"/>
</dbReference>
<dbReference type="InterPro" id="IPR036890">
    <property type="entry name" value="HATPase_C_sf"/>
</dbReference>
<dbReference type="CDD" id="cd16917">
    <property type="entry name" value="HATPase_UhpB-NarQ-NarX-like"/>
    <property type="match status" value="1"/>
</dbReference>
<dbReference type="Proteomes" id="UP000649739">
    <property type="component" value="Unassembled WGS sequence"/>
</dbReference>
<dbReference type="InterPro" id="IPR003594">
    <property type="entry name" value="HATPase_dom"/>
</dbReference>
<evidence type="ECO:0000256" key="1">
    <source>
        <dbReference type="ARBA" id="ARBA00022679"/>
    </source>
</evidence>
<organism evidence="7 8">
    <name type="scientific">Pilimelia anulata</name>
    <dbReference type="NCBI Taxonomy" id="53371"/>
    <lineage>
        <taxon>Bacteria</taxon>
        <taxon>Bacillati</taxon>
        <taxon>Actinomycetota</taxon>
        <taxon>Actinomycetes</taxon>
        <taxon>Micromonosporales</taxon>
        <taxon>Micromonosporaceae</taxon>
        <taxon>Pilimelia</taxon>
    </lineage>
</organism>
<dbReference type="Gene3D" id="3.30.565.10">
    <property type="entry name" value="Histidine kinase-like ATPase, C-terminal domain"/>
    <property type="match status" value="1"/>
</dbReference>
<keyword evidence="4" id="KW-0812">Transmembrane</keyword>
<keyword evidence="4" id="KW-1133">Transmembrane helix</keyword>
<keyword evidence="2 7" id="KW-0418">Kinase</keyword>
<evidence type="ECO:0000256" key="2">
    <source>
        <dbReference type="ARBA" id="ARBA00022777"/>
    </source>
</evidence>
<sequence>MRFTPTHPDGLREALWRAVAVYRVLALVFVAYLTAVNSAGYAHPPYAWLALAVMAAWTAATGWGYADPARRRWPLLGADLAVTAAVELSTLWVVGLDPLRHQLPTLAPAWIGGVVLAWAVAGGRRRGLAAAVVLGAVEGVVRGSAGQAAATGIILMLLAGLSTGHVARLAADVERRLREAAQREAAAAERERLARGIHDSVLQVLAMVARRGARLDGEAGELARLAGEQEAALRALIGAAPPEPAGGEADLRALLRPYAGRSISVAAPAAPVPLPEPVAAELARAVGAALANVARHGGPATRAWVLVEDEPAAVTVTVRDDGPGIVPGRLDEAAADGRLGVAQSILGRLADLGGTATIHSEPDEGTEVELRVPRTLRG</sequence>
<protein>
    <submittedName>
        <fullName evidence="7">Histidine kinase</fullName>
    </submittedName>
</protein>
<dbReference type="GO" id="GO:0000160">
    <property type="term" value="P:phosphorelay signal transduction system"/>
    <property type="evidence" value="ECO:0007669"/>
    <property type="project" value="UniProtKB-KW"/>
</dbReference>
<evidence type="ECO:0000259" key="5">
    <source>
        <dbReference type="Pfam" id="PF02518"/>
    </source>
</evidence>
<dbReference type="InterPro" id="IPR045975">
    <property type="entry name" value="DUF5931"/>
</dbReference>
<dbReference type="InterPro" id="IPR050482">
    <property type="entry name" value="Sensor_HK_TwoCompSys"/>
</dbReference>
<name>A0A8J3BG07_9ACTN</name>
<keyword evidence="1" id="KW-0808">Transferase</keyword>
<evidence type="ECO:0000256" key="4">
    <source>
        <dbReference type="SAM" id="Phobius"/>
    </source>
</evidence>
<accession>A0A8J3BG07</accession>
<feature type="transmembrane region" description="Helical" evidence="4">
    <location>
        <begin position="101"/>
        <end position="121"/>
    </location>
</feature>
<evidence type="ECO:0000313" key="8">
    <source>
        <dbReference type="Proteomes" id="UP000649739"/>
    </source>
</evidence>
<dbReference type="RefSeq" id="WP_229784122.1">
    <property type="nucleotide sequence ID" value="NZ_BMQB01000007.1"/>
</dbReference>